<sequence length="445" mass="50856">MRKTRWARKFAGRDLRAIAALSEKPSKDEGTLKLVWDSEDGDLILGWLNSPQKEKCNPDPFSIYYEPSTHEKYTSYWKRFICYCLRLQHAGDQHGHSFLACEQQALQELWSIVELEDESETALDARVFDLSVAFWMHENRAHSKSAIVHFCAVLGIDGKKGCYRQPSDYGQILAALLYCARLLLFEYALPAAERELIANPYKAFLQMHHQWLVDGRPTPFHFIDNLLAYALGAGKDVGGKPRVQWSADKQTIIYQGQRLHLSQLRSFVVQLCDAAEEILYKSLMFLLDPSMIRNIDLRELVDDMTDSTVGYSFVNDPRNSLRGGRRRMLDRLKTSPEWATLLKPGPDGFELDNKGWREYQSQLEKFKELLFPLVHIPGGPPGRGGEILTIRHVNAAQNMRNIFVLDGQVMIVSAYHKSQAITGQHKVIPRFLPSRVGQLLRVQPA</sequence>
<reference evidence="1" key="1">
    <citation type="submission" date="2022-10" db="EMBL/GenBank/DDBJ databases">
        <title>Culturing micro-colonial fungi from biological soil crusts in the Mojave desert and describing Neophaeococcomyces mojavensis, and introducing the new genera and species Taxawa tesnikishii.</title>
        <authorList>
            <person name="Kurbessoian T."/>
            <person name="Stajich J.E."/>
        </authorList>
    </citation>
    <scope>NUCLEOTIDE SEQUENCE</scope>
    <source>
        <strain evidence="1">TK_1</strain>
    </source>
</reference>
<dbReference type="EMBL" id="JAPDRL010000243">
    <property type="protein sequence ID" value="KAJ9654342.1"/>
    <property type="molecule type" value="Genomic_DNA"/>
</dbReference>
<keyword evidence="2" id="KW-1185">Reference proteome</keyword>
<organism evidence="1 2">
    <name type="scientific">Coniosporium apollinis</name>
    <dbReference type="NCBI Taxonomy" id="61459"/>
    <lineage>
        <taxon>Eukaryota</taxon>
        <taxon>Fungi</taxon>
        <taxon>Dikarya</taxon>
        <taxon>Ascomycota</taxon>
        <taxon>Pezizomycotina</taxon>
        <taxon>Dothideomycetes</taxon>
        <taxon>Dothideomycetes incertae sedis</taxon>
        <taxon>Coniosporium</taxon>
    </lineage>
</organism>
<dbReference type="Proteomes" id="UP001172684">
    <property type="component" value="Unassembled WGS sequence"/>
</dbReference>
<proteinExistence type="predicted"/>
<gene>
    <name evidence="1" type="ORF">H2201_009015</name>
</gene>
<comment type="caution">
    <text evidence="1">The sequence shown here is derived from an EMBL/GenBank/DDBJ whole genome shotgun (WGS) entry which is preliminary data.</text>
</comment>
<protein>
    <recommendedName>
        <fullName evidence="3">Heterokaryon incompatibility domain-containing protein</fullName>
    </recommendedName>
</protein>
<evidence type="ECO:0000313" key="1">
    <source>
        <dbReference type="EMBL" id="KAJ9654342.1"/>
    </source>
</evidence>
<evidence type="ECO:0000313" key="2">
    <source>
        <dbReference type="Proteomes" id="UP001172684"/>
    </source>
</evidence>
<accession>A0ABQ9NFF4</accession>
<evidence type="ECO:0008006" key="3">
    <source>
        <dbReference type="Google" id="ProtNLM"/>
    </source>
</evidence>
<name>A0ABQ9NFF4_9PEZI</name>